<dbReference type="EMBL" id="CP133623">
    <property type="protein sequence ID" value="WMV58751.1"/>
    <property type="molecule type" value="Genomic_DNA"/>
</dbReference>
<dbReference type="Proteomes" id="UP001234989">
    <property type="component" value="Chromosome 12"/>
</dbReference>
<name>A0AAF0V8T5_SOLVR</name>
<keyword evidence="3" id="KW-1185">Reference proteome</keyword>
<evidence type="ECO:0000313" key="3">
    <source>
        <dbReference type="Proteomes" id="UP001234989"/>
    </source>
</evidence>
<protein>
    <recommendedName>
        <fullName evidence="1">Integrase zinc-binding domain-containing protein</fullName>
    </recommendedName>
</protein>
<dbReference type="InterPro" id="IPR041588">
    <property type="entry name" value="Integrase_H2C2"/>
</dbReference>
<evidence type="ECO:0000259" key="1">
    <source>
        <dbReference type="Pfam" id="PF17921"/>
    </source>
</evidence>
<dbReference type="Gene3D" id="1.10.340.70">
    <property type="match status" value="1"/>
</dbReference>
<dbReference type="AlphaFoldDB" id="A0AAF0V8T5"/>
<feature type="domain" description="Integrase zinc-binding" evidence="1">
    <location>
        <begin position="37"/>
        <end position="91"/>
    </location>
</feature>
<dbReference type="Pfam" id="PF17921">
    <property type="entry name" value="Integrase_H2C2"/>
    <property type="match status" value="1"/>
</dbReference>
<organism evidence="2 3">
    <name type="scientific">Solanum verrucosum</name>
    <dbReference type="NCBI Taxonomy" id="315347"/>
    <lineage>
        <taxon>Eukaryota</taxon>
        <taxon>Viridiplantae</taxon>
        <taxon>Streptophyta</taxon>
        <taxon>Embryophyta</taxon>
        <taxon>Tracheophyta</taxon>
        <taxon>Spermatophyta</taxon>
        <taxon>Magnoliopsida</taxon>
        <taxon>eudicotyledons</taxon>
        <taxon>Gunneridae</taxon>
        <taxon>Pentapetalae</taxon>
        <taxon>asterids</taxon>
        <taxon>lamiids</taxon>
        <taxon>Solanales</taxon>
        <taxon>Solanaceae</taxon>
        <taxon>Solanoideae</taxon>
        <taxon>Solaneae</taxon>
        <taxon>Solanum</taxon>
    </lineage>
</organism>
<dbReference type="PANTHER" id="PTHR47266">
    <property type="entry name" value="ENDONUCLEASE-RELATED"/>
    <property type="match status" value="1"/>
</dbReference>
<sequence length="94" mass="11056">MLELNETMLKKFVEAFSQREDGVLRYQGRLCFPNVGDLREQVLSEAHSSRYSIHPGATKMYRDLRDVYWWIGMEKDITGFVAKCPNFQQVNVEH</sequence>
<dbReference type="InterPro" id="IPR052160">
    <property type="entry name" value="Gypsy_RT_Integrase-like"/>
</dbReference>
<reference evidence="2" key="1">
    <citation type="submission" date="2023-08" db="EMBL/GenBank/DDBJ databases">
        <title>A de novo genome assembly of Solanum verrucosum Schlechtendal, a Mexican diploid species geographically isolated from the other diploid A-genome species in potato relatives.</title>
        <authorList>
            <person name="Hosaka K."/>
        </authorList>
    </citation>
    <scope>NUCLEOTIDE SEQUENCE</scope>
    <source>
        <tissue evidence="2">Young leaves</tissue>
    </source>
</reference>
<proteinExistence type="predicted"/>
<evidence type="ECO:0000313" key="2">
    <source>
        <dbReference type="EMBL" id="WMV58751.1"/>
    </source>
</evidence>
<gene>
    <name evidence="2" type="ORF">MTR67_052136</name>
</gene>
<accession>A0AAF0V8T5</accession>